<evidence type="ECO:0000256" key="2">
    <source>
        <dbReference type="ARBA" id="ARBA00022692"/>
    </source>
</evidence>
<keyword evidence="4 5" id="KW-0472">Membrane</keyword>
<keyword evidence="2 5" id="KW-0812">Transmembrane</keyword>
<keyword evidence="7" id="KW-1185">Reference proteome</keyword>
<evidence type="ECO:0000313" key="7">
    <source>
        <dbReference type="Proteomes" id="UP000607559"/>
    </source>
</evidence>
<feature type="transmembrane region" description="Helical" evidence="5">
    <location>
        <begin position="7"/>
        <end position="25"/>
    </location>
</feature>
<proteinExistence type="predicted"/>
<comment type="caution">
    <text evidence="6">The sequence shown here is derived from an EMBL/GenBank/DDBJ whole genome shotgun (WGS) entry which is preliminary data.</text>
</comment>
<reference evidence="6" key="1">
    <citation type="journal article" date="2014" name="Int. J. Syst. Evol. Microbiol.">
        <title>Complete genome sequence of Corynebacterium casei LMG S-19264T (=DSM 44701T), isolated from a smear-ripened cheese.</title>
        <authorList>
            <consortium name="US DOE Joint Genome Institute (JGI-PGF)"/>
            <person name="Walter F."/>
            <person name="Albersmeier A."/>
            <person name="Kalinowski J."/>
            <person name="Ruckert C."/>
        </authorList>
    </citation>
    <scope>NUCLEOTIDE SEQUENCE</scope>
    <source>
        <strain evidence="6">CGMCC 1.15448</strain>
    </source>
</reference>
<evidence type="ECO:0000313" key="6">
    <source>
        <dbReference type="EMBL" id="GGB05292.1"/>
    </source>
</evidence>
<organism evidence="6 7">
    <name type="scientific">Puia dinghuensis</name>
    <dbReference type="NCBI Taxonomy" id="1792502"/>
    <lineage>
        <taxon>Bacteria</taxon>
        <taxon>Pseudomonadati</taxon>
        <taxon>Bacteroidota</taxon>
        <taxon>Chitinophagia</taxon>
        <taxon>Chitinophagales</taxon>
        <taxon>Chitinophagaceae</taxon>
        <taxon>Puia</taxon>
    </lineage>
</organism>
<sequence length="132" mass="14232">MKKTVIIHRILTGLLIIFFGLGSIPDILKVSDAVALFKHLSLPTYLLPFLGTAKLLGCITLLLPNYPRLKEWVYAGLTFDLTGATFCGLSSGDSPLTVAPMLIGFALIAGSYIYYHKRRAGLAAISGHAMGH</sequence>
<dbReference type="Proteomes" id="UP000607559">
    <property type="component" value="Unassembled WGS sequence"/>
</dbReference>
<dbReference type="GO" id="GO:0016020">
    <property type="term" value="C:membrane"/>
    <property type="evidence" value="ECO:0007669"/>
    <property type="project" value="UniProtKB-SubCell"/>
</dbReference>
<evidence type="ECO:0000256" key="5">
    <source>
        <dbReference type="SAM" id="Phobius"/>
    </source>
</evidence>
<protein>
    <recommendedName>
        <fullName evidence="8">DoxX family protein</fullName>
    </recommendedName>
</protein>
<keyword evidence="3 5" id="KW-1133">Transmembrane helix</keyword>
<dbReference type="AlphaFoldDB" id="A0A8J2XTM5"/>
<evidence type="ECO:0000256" key="4">
    <source>
        <dbReference type="ARBA" id="ARBA00023136"/>
    </source>
</evidence>
<dbReference type="InterPro" id="IPR032808">
    <property type="entry name" value="DoxX"/>
</dbReference>
<dbReference type="Pfam" id="PF13564">
    <property type="entry name" value="DoxX_2"/>
    <property type="match status" value="1"/>
</dbReference>
<evidence type="ECO:0000256" key="3">
    <source>
        <dbReference type="ARBA" id="ARBA00022989"/>
    </source>
</evidence>
<evidence type="ECO:0000256" key="1">
    <source>
        <dbReference type="ARBA" id="ARBA00004141"/>
    </source>
</evidence>
<feature type="transmembrane region" description="Helical" evidence="5">
    <location>
        <begin position="45"/>
        <end position="63"/>
    </location>
</feature>
<feature type="transmembrane region" description="Helical" evidence="5">
    <location>
        <begin position="97"/>
        <end position="115"/>
    </location>
</feature>
<feature type="transmembrane region" description="Helical" evidence="5">
    <location>
        <begin position="72"/>
        <end position="91"/>
    </location>
</feature>
<dbReference type="InterPro" id="IPR016944">
    <property type="entry name" value="UCP030066"/>
</dbReference>
<name>A0A8J2XTM5_9BACT</name>
<dbReference type="PIRSF" id="PIRSF030066">
    <property type="entry name" value="UCP030066"/>
    <property type="match status" value="1"/>
</dbReference>
<accession>A0A8J2XTM5</accession>
<dbReference type="EMBL" id="BMJC01000003">
    <property type="protein sequence ID" value="GGB05292.1"/>
    <property type="molecule type" value="Genomic_DNA"/>
</dbReference>
<evidence type="ECO:0008006" key="8">
    <source>
        <dbReference type="Google" id="ProtNLM"/>
    </source>
</evidence>
<dbReference type="RefSeq" id="WP_188933206.1">
    <property type="nucleotide sequence ID" value="NZ_BMJC01000003.1"/>
</dbReference>
<gene>
    <name evidence="6" type="ORF">GCM10011511_30800</name>
</gene>
<reference evidence="6" key="2">
    <citation type="submission" date="2020-09" db="EMBL/GenBank/DDBJ databases">
        <authorList>
            <person name="Sun Q."/>
            <person name="Zhou Y."/>
        </authorList>
    </citation>
    <scope>NUCLEOTIDE SEQUENCE</scope>
    <source>
        <strain evidence="6">CGMCC 1.15448</strain>
    </source>
</reference>
<comment type="subcellular location">
    <subcellularLocation>
        <location evidence="1">Membrane</location>
        <topology evidence="1">Multi-pass membrane protein</topology>
    </subcellularLocation>
</comment>